<keyword evidence="7" id="KW-0206">Cytoskeleton</keyword>
<gene>
    <name evidence="10" type="primary">Rsph3</name>
    <name evidence="10" type="ORF">TURVEL_R03957</name>
</gene>
<protein>
    <submittedName>
        <fullName evidence="10">RSPH3 protein</fullName>
    </submittedName>
</protein>
<feature type="region of interest" description="Disordered" evidence="9">
    <location>
        <begin position="230"/>
        <end position="250"/>
    </location>
</feature>
<dbReference type="PANTHER" id="PTHR21648:SF0">
    <property type="entry name" value="RADIAL SPOKE HEAD PROTEIN 3 HOMOLOG"/>
    <property type="match status" value="1"/>
</dbReference>
<evidence type="ECO:0000256" key="4">
    <source>
        <dbReference type="ARBA" id="ARBA00022553"/>
    </source>
</evidence>
<comment type="subcellular location">
    <subcellularLocation>
        <location evidence="1">Cytoplasm</location>
        <location evidence="1">Cytoskeleton</location>
        <location evidence="1">Flagellum axoneme</location>
    </subcellularLocation>
</comment>
<dbReference type="EMBL" id="VZTY01012250">
    <property type="protein sequence ID" value="NXU51390.1"/>
    <property type="molecule type" value="Genomic_DNA"/>
</dbReference>
<evidence type="ECO:0000256" key="5">
    <source>
        <dbReference type="ARBA" id="ARBA00022846"/>
    </source>
</evidence>
<dbReference type="Proteomes" id="UP000582182">
    <property type="component" value="Unassembled WGS sequence"/>
</dbReference>
<feature type="non-terminal residue" evidence="10">
    <location>
        <position position="414"/>
    </location>
</feature>
<evidence type="ECO:0000313" key="10">
    <source>
        <dbReference type="EMBL" id="NXU51390.1"/>
    </source>
</evidence>
<evidence type="ECO:0000313" key="11">
    <source>
        <dbReference type="Proteomes" id="UP000582182"/>
    </source>
</evidence>
<feature type="region of interest" description="Disordered" evidence="9">
    <location>
        <begin position="335"/>
        <end position="414"/>
    </location>
</feature>
<keyword evidence="8" id="KW-0966">Cell projection</keyword>
<keyword evidence="5" id="KW-0282">Flagellum</keyword>
<comment type="caution">
    <text evidence="10">The sequence shown here is derived from an EMBL/GenBank/DDBJ whole genome shotgun (WGS) entry which is preliminary data.</text>
</comment>
<sequence length="414" mass="47259">MLPAQAELAAAATAELYNYRSQPRAVPARSKYRAPPNAAEAERDTIRYANLMYDRRVVRGNTYARHFVPVVCFVWPSPLKIQRQREAQERALARKRAREQKQVRTPEPVDGREHIHVQTELYLEEISDRITEVDTECQTDAFLDRPATPLFIPAKTGKDVATQIEEGELFDFDIEVKPILEVLIGKTVEQAMLEVMEEEELARLWAQQHAFAELRNAELAEAQRLEEQDRRYREEKERRRRQHMKMLQKQKETTEKIAARAFAKRYLADLVPSVFSSLHDSGFFYDPIERDIEMEFLPWLMTEVEETLEKKILGRIMLDSLISAVVKKRLDAFSHKPLPDQTETPAEESGPIDAAPQVTGETDTAEEPRPTDAAPQVTGESDTAEEPRPTDAAPQVTGESDTAEEPRPTDAAPQ</sequence>
<evidence type="ECO:0000256" key="1">
    <source>
        <dbReference type="ARBA" id="ARBA00004611"/>
    </source>
</evidence>
<evidence type="ECO:0000256" key="3">
    <source>
        <dbReference type="ARBA" id="ARBA00022490"/>
    </source>
</evidence>
<dbReference type="GO" id="GO:0005929">
    <property type="term" value="C:cilium"/>
    <property type="evidence" value="ECO:0007669"/>
    <property type="project" value="TreeGrafter"/>
</dbReference>
<evidence type="ECO:0000256" key="7">
    <source>
        <dbReference type="ARBA" id="ARBA00023212"/>
    </source>
</evidence>
<organism evidence="10 11">
    <name type="scientific">Turnix velox</name>
    <name type="common">Little buttonquail</name>
    <dbReference type="NCBI Taxonomy" id="2529409"/>
    <lineage>
        <taxon>Eukaryota</taxon>
        <taxon>Metazoa</taxon>
        <taxon>Chordata</taxon>
        <taxon>Craniata</taxon>
        <taxon>Vertebrata</taxon>
        <taxon>Euteleostomi</taxon>
        <taxon>Archelosauria</taxon>
        <taxon>Archosauria</taxon>
        <taxon>Dinosauria</taxon>
        <taxon>Saurischia</taxon>
        <taxon>Theropoda</taxon>
        <taxon>Coelurosauria</taxon>
        <taxon>Aves</taxon>
        <taxon>Neognathae</taxon>
        <taxon>Neoaves</taxon>
        <taxon>Charadriiformes</taxon>
        <taxon>Turnicidae</taxon>
        <taxon>Turnix</taxon>
    </lineage>
</organism>
<evidence type="ECO:0000256" key="6">
    <source>
        <dbReference type="ARBA" id="ARBA00023069"/>
    </source>
</evidence>
<accession>A0A7L3LDE6</accession>
<dbReference type="AlphaFoldDB" id="A0A7L3LDE6"/>
<dbReference type="PANTHER" id="PTHR21648">
    <property type="entry name" value="FLAGELLAR RADIAL SPOKE PROTEIN 3"/>
    <property type="match status" value="1"/>
</dbReference>
<keyword evidence="6" id="KW-0969">Cilium</keyword>
<proteinExistence type="inferred from homology"/>
<keyword evidence="4" id="KW-0597">Phosphoprotein</keyword>
<dbReference type="InterPro" id="IPR009290">
    <property type="entry name" value="Radial_spoke_3"/>
</dbReference>
<feature type="non-terminal residue" evidence="10">
    <location>
        <position position="1"/>
    </location>
</feature>
<keyword evidence="3" id="KW-0963">Cytoplasm</keyword>
<comment type="similarity">
    <text evidence="2">Belongs to the flagellar radial spoke RSP3 family.</text>
</comment>
<evidence type="ECO:0000256" key="8">
    <source>
        <dbReference type="ARBA" id="ARBA00023273"/>
    </source>
</evidence>
<dbReference type="Pfam" id="PF06098">
    <property type="entry name" value="Radial_spoke_3"/>
    <property type="match status" value="1"/>
</dbReference>
<keyword evidence="11" id="KW-1185">Reference proteome</keyword>
<feature type="compositionally biased region" description="Basic residues" evidence="9">
    <location>
        <begin position="238"/>
        <end position="248"/>
    </location>
</feature>
<evidence type="ECO:0000256" key="2">
    <source>
        <dbReference type="ARBA" id="ARBA00006737"/>
    </source>
</evidence>
<evidence type="ECO:0000256" key="9">
    <source>
        <dbReference type="SAM" id="MobiDB-lite"/>
    </source>
</evidence>
<dbReference type="OrthoDB" id="313308at2759"/>
<name>A0A7L3LDE6_9CHAR</name>
<reference evidence="10 11" key="1">
    <citation type="submission" date="2019-09" db="EMBL/GenBank/DDBJ databases">
        <title>Bird 10,000 Genomes (B10K) Project - Family phase.</title>
        <authorList>
            <person name="Zhang G."/>
        </authorList>
    </citation>
    <scope>NUCLEOTIDE SEQUENCE [LARGE SCALE GENOMIC DNA]</scope>
    <source>
        <strain evidence="10">B10K-DU-029-46</strain>
    </source>
</reference>